<dbReference type="InterPro" id="IPR000182">
    <property type="entry name" value="GNAT_dom"/>
</dbReference>
<feature type="domain" description="N-acetyltransferase" evidence="1">
    <location>
        <begin position="64"/>
        <end position="224"/>
    </location>
</feature>
<evidence type="ECO:0000313" key="3">
    <source>
        <dbReference type="Proteomes" id="UP001642540"/>
    </source>
</evidence>
<dbReference type="SUPFAM" id="SSF55729">
    <property type="entry name" value="Acyl-CoA N-acyltransferases (Nat)"/>
    <property type="match status" value="1"/>
</dbReference>
<gene>
    <name evidence="2" type="ORF">ODALV1_LOCUS28919</name>
</gene>
<keyword evidence="3" id="KW-1185">Reference proteome</keyword>
<sequence length="224" mass="25869">MPNYGLVEGYWADGKYKFRKVEPDDWNAVVEHVKTHFLHDEPTSKLLGYSDEYGNEIGEIVKKMLVDDLSFLVEETDTKKVVAVRITYRHTPLTNFDDIPINSHQSKVLLRVVEVTERMAALFERFDLDEYAEFFMASCAPDHRRQGITSEMYARNMKFLAAEGFKLAKSVFTSPYTRAAVAKLGFKEVCRLDYHDLYDETGKLAFDPEELTSEHYAAIMVKEI</sequence>
<name>A0ABP1S2F3_9HEXA</name>
<dbReference type="InterPro" id="IPR016181">
    <property type="entry name" value="Acyl_CoA_acyltransferase"/>
</dbReference>
<dbReference type="Proteomes" id="UP001642540">
    <property type="component" value="Unassembled WGS sequence"/>
</dbReference>
<dbReference type="PROSITE" id="PS51186">
    <property type="entry name" value="GNAT"/>
    <property type="match status" value="1"/>
</dbReference>
<proteinExistence type="predicted"/>
<dbReference type="PANTHER" id="PTHR20905">
    <property type="entry name" value="N-ACETYLTRANSFERASE-RELATED"/>
    <property type="match status" value="1"/>
</dbReference>
<dbReference type="Gene3D" id="3.40.630.30">
    <property type="match status" value="1"/>
</dbReference>
<organism evidence="2 3">
    <name type="scientific">Orchesella dallaii</name>
    <dbReference type="NCBI Taxonomy" id="48710"/>
    <lineage>
        <taxon>Eukaryota</taxon>
        <taxon>Metazoa</taxon>
        <taxon>Ecdysozoa</taxon>
        <taxon>Arthropoda</taxon>
        <taxon>Hexapoda</taxon>
        <taxon>Collembola</taxon>
        <taxon>Entomobryomorpha</taxon>
        <taxon>Entomobryoidea</taxon>
        <taxon>Orchesellidae</taxon>
        <taxon>Orchesellinae</taxon>
        <taxon>Orchesella</taxon>
    </lineage>
</organism>
<comment type="caution">
    <text evidence="2">The sequence shown here is derived from an EMBL/GenBank/DDBJ whole genome shotgun (WGS) entry which is preliminary data.</text>
</comment>
<protein>
    <recommendedName>
        <fullName evidence="1">N-acetyltransferase domain-containing protein</fullName>
    </recommendedName>
</protein>
<reference evidence="2 3" key="1">
    <citation type="submission" date="2024-08" db="EMBL/GenBank/DDBJ databases">
        <authorList>
            <person name="Cucini C."/>
            <person name="Frati F."/>
        </authorList>
    </citation>
    <scope>NUCLEOTIDE SEQUENCE [LARGE SCALE GENOMIC DNA]</scope>
</reference>
<dbReference type="EMBL" id="CAXLJM020000148">
    <property type="protein sequence ID" value="CAL8141996.1"/>
    <property type="molecule type" value="Genomic_DNA"/>
</dbReference>
<evidence type="ECO:0000259" key="1">
    <source>
        <dbReference type="PROSITE" id="PS51186"/>
    </source>
</evidence>
<accession>A0ABP1S2F3</accession>
<evidence type="ECO:0000313" key="2">
    <source>
        <dbReference type="EMBL" id="CAL8141996.1"/>
    </source>
</evidence>
<dbReference type="PANTHER" id="PTHR20905:SF1">
    <property type="entry name" value="AT07410P-RELATED"/>
    <property type="match status" value="1"/>
</dbReference>